<evidence type="ECO:0000313" key="3">
    <source>
        <dbReference type="Proteomes" id="UP001595632"/>
    </source>
</evidence>
<organism evidence="2 3">
    <name type="scientific">Psychromarinibacter halotolerans</name>
    <dbReference type="NCBI Taxonomy" id="1775175"/>
    <lineage>
        <taxon>Bacteria</taxon>
        <taxon>Pseudomonadati</taxon>
        <taxon>Pseudomonadota</taxon>
        <taxon>Alphaproteobacteria</taxon>
        <taxon>Rhodobacterales</taxon>
        <taxon>Paracoccaceae</taxon>
        <taxon>Psychromarinibacter</taxon>
    </lineage>
</organism>
<dbReference type="RefSeq" id="WP_275634492.1">
    <property type="nucleotide sequence ID" value="NZ_JARGYD010000009.1"/>
</dbReference>
<dbReference type="Proteomes" id="UP001595632">
    <property type="component" value="Unassembled WGS sequence"/>
</dbReference>
<keyword evidence="1" id="KW-0732">Signal</keyword>
<protein>
    <submittedName>
        <fullName evidence="2">Uncharacterized protein</fullName>
    </submittedName>
</protein>
<feature type="signal peptide" evidence="1">
    <location>
        <begin position="1"/>
        <end position="23"/>
    </location>
</feature>
<reference evidence="3" key="1">
    <citation type="journal article" date="2019" name="Int. J. Syst. Evol. Microbiol.">
        <title>The Global Catalogue of Microorganisms (GCM) 10K type strain sequencing project: providing services to taxonomists for standard genome sequencing and annotation.</title>
        <authorList>
            <consortium name="The Broad Institute Genomics Platform"/>
            <consortium name="The Broad Institute Genome Sequencing Center for Infectious Disease"/>
            <person name="Wu L."/>
            <person name="Ma J."/>
        </authorList>
    </citation>
    <scope>NUCLEOTIDE SEQUENCE [LARGE SCALE GENOMIC DNA]</scope>
    <source>
        <strain evidence="3">KCTC 52366</strain>
    </source>
</reference>
<name>A0ABV7GWK6_9RHOB</name>
<gene>
    <name evidence="2" type="ORF">ACFOGP_19565</name>
</gene>
<feature type="chain" id="PRO_5047459941" evidence="1">
    <location>
        <begin position="24"/>
        <end position="191"/>
    </location>
</feature>
<sequence>MHRTLRFPTLLAALLILLPLASAAQMFGHGGGMGHGHGADGTGHDMVNMPGLQGQNATPEESTELAVMFRNFHTITRDVTNLPNGIRTVTRSSDPEVMDVLVSHVVGMIGRVEAADDPQIFIQSPTLDIFFERGDRIETEIEVTDDGIVVVQTSDDPELVAAMHTHAAEVSAMADHGMQAVHEMMMTRAAN</sequence>
<keyword evidence="3" id="KW-1185">Reference proteome</keyword>
<comment type="caution">
    <text evidence="2">The sequence shown here is derived from an EMBL/GenBank/DDBJ whole genome shotgun (WGS) entry which is preliminary data.</text>
</comment>
<accession>A0ABV7GWK6</accession>
<proteinExistence type="predicted"/>
<evidence type="ECO:0000313" key="2">
    <source>
        <dbReference type="EMBL" id="MFC3144928.1"/>
    </source>
</evidence>
<evidence type="ECO:0000256" key="1">
    <source>
        <dbReference type="SAM" id="SignalP"/>
    </source>
</evidence>
<dbReference type="EMBL" id="JBHRTB010000010">
    <property type="protein sequence ID" value="MFC3144928.1"/>
    <property type="molecule type" value="Genomic_DNA"/>
</dbReference>